<name>A0A401ZI76_9CHLR</name>
<proteinExistence type="predicted"/>
<evidence type="ECO:0000313" key="3">
    <source>
        <dbReference type="Proteomes" id="UP000287224"/>
    </source>
</evidence>
<dbReference type="EMBL" id="BIFQ01000001">
    <property type="protein sequence ID" value="GCE06549.1"/>
    <property type="molecule type" value="Genomic_DNA"/>
</dbReference>
<reference evidence="3" key="1">
    <citation type="submission" date="2018-12" db="EMBL/GenBank/DDBJ databases">
        <title>Tengunoibacter tsumagoiensis gen. nov., sp. nov., Dictyobacter kobayashii sp. nov., D. alpinus sp. nov., and D. joshuensis sp. nov. and description of Dictyobacteraceae fam. nov. within the order Ktedonobacterales isolated from Tengu-no-mugimeshi.</title>
        <authorList>
            <person name="Wang C.M."/>
            <person name="Zheng Y."/>
            <person name="Sakai Y."/>
            <person name="Toyoda A."/>
            <person name="Minakuchi Y."/>
            <person name="Abe K."/>
            <person name="Yokota A."/>
            <person name="Yabe S."/>
        </authorList>
    </citation>
    <scope>NUCLEOTIDE SEQUENCE [LARGE SCALE GENOMIC DNA]</scope>
    <source>
        <strain evidence="3">S-27</strain>
    </source>
</reference>
<comment type="caution">
    <text evidence="2">The sequence shown here is derived from an EMBL/GenBank/DDBJ whole genome shotgun (WGS) entry which is preliminary data.</text>
</comment>
<sequence length="67" mass="7205">MQQGRFGAPVALTHKTSAAAQRTPVRGGTMRPDKMRVRSSVRGEGCGTACILGGRGHTAKKYYKQKT</sequence>
<accession>A0A401ZI76</accession>
<keyword evidence="3" id="KW-1185">Reference proteome</keyword>
<organism evidence="2 3">
    <name type="scientific">Dictyobacter aurantiacus</name>
    <dbReference type="NCBI Taxonomy" id="1936993"/>
    <lineage>
        <taxon>Bacteria</taxon>
        <taxon>Bacillati</taxon>
        <taxon>Chloroflexota</taxon>
        <taxon>Ktedonobacteria</taxon>
        <taxon>Ktedonobacterales</taxon>
        <taxon>Dictyobacteraceae</taxon>
        <taxon>Dictyobacter</taxon>
    </lineage>
</organism>
<gene>
    <name evidence="2" type="ORF">KDAU_38780</name>
</gene>
<feature type="region of interest" description="Disordered" evidence="1">
    <location>
        <begin position="1"/>
        <end position="40"/>
    </location>
</feature>
<dbReference type="Proteomes" id="UP000287224">
    <property type="component" value="Unassembled WGS sequence"/>
</dbReference>
<dbReference type="AlphaFoldDB" id="A0A401ZI76"/>
<evidence type="ECO:0000313" key="2">
    <source>
        <dbReference type="EMBL" id="GCE06549.1"/>
    </source>
</evidence>
<evidence type="ECO:0000256" key="1">
    <source>
        <dbReference type="SAM" id="MobiDB-lite"/>
    </source>
</evidence>
<protein>
    <submittedName>
        <fullName evidence="2">Uncharacterized protein</fullName>
    </submittedName>
</protein>